<sequence length="233" mass="23456">MLSRLLTGALLAGAAAGLVAAVLQLVLLQPLLIEAEAYEIASIPAAGGEAHGHGATEIAAGIDLARNGLTILFSILIYAGYALILTALMALAESRGHAVTARAGLLWGAAGFVAVQLAPAVSLGVALPGGAAADIAMRQVWWIACVAATGLGLWCLAFGASARAWGAAIVLVLGPHLIGAPQPESYWSAAPAELASVFAPRALGIGLFAWMVTGALAGYLRTRSETAAETRAA</sequence>
<reference evidence="3" key="1">
    <citation type="journal article" date="2019" name="Int. J. Syst. Evol. Microbiol.">
        <title>The Global Catalogue of Microorganisms (GCM) 10K type strain sequencing project: providing services to taxonomists for standard genome sequencing and annotation.</title>
        <authorList>
            <consortium name="The Broad Institute Genomics Platform"/>
            <consortium name="The Broad Institute Genome Sequencing Center for Infectious Disease"/>
            <person name="Wu L."/>
            <person name="Ma J."/>
        </authorList>
    </citation>
    <scope>NUCLEOTIDE SEQUENCE [LARGE SCALE GENOMIC DNA]</scope>
    <source>
        <strain evidence="3">CCUG 62953</strain>
    </source>
</reference>
<gene>
    <name evidence="2" type="ORF">ACFQ4E_06605</name>
</gene>
<proteinExistence type="predicted"/>
<evidence type="ECO:0000313" key="3">
    <source>
        <dbReference type="Proteomes" id="UP001597135"/>
    </source>
</evidence>
<keyword evidence="1" id="KW-1133">Transmembrane helix</keyword>
<comment type="caution">
    <text evidence="2">The sequence shown here is derived from an EMBL/GenBank/DDBJ whole genome shotgun (WGS) entry which is preliminary data.</text>
</comment>
<feature type="transmembrane region" description="Helical" evidence="1">
    <location>
        <begin position="202"/>
        <end position="220"/>
    </location>
</feature>
<organism evidence="2 3">
    <name type="scientific">Litorisediminicola beolgyonensis</name>
    <dbReference type="NCBI Taxonomy" id="1173614"/>
    <lineage>
        <taxon>Bacteria</taxon>
        <taxon>Pseudomonadati</taxon>
        <taxon>Pseudomonadota</taxon>
        <taxon>Alphaproteobacteria</taxon>
        <taxon>Rhodobacterales</taxon>
        <taxon>Paracoccaceae</taxon>
        <taxon>Litorisediminicola</taxon>
    </lineage>
</organism>
<feature type="transmembrane region" description="Helical" evidence="1">
    <location>
        <begin position="164"/>
        <end position="182"/>
    </location>
</feature>
<feature type="transmembrane region" description="Helical" evidence="1">
    <location>
        <begin position="139"/>
        <end position="157"/>
    </location>
</feature>
<dbReference type="InterPro" id="IPR012666">
    <property type="entry name" value="CbtA_put"/>
</dbReference>
<name>A0ABW3ZGM4_9RHOB</name>
<dbReference type="EMBL" id="JBHTMU010000008">
    <property type="protein sequence ID" value="MFD1342083.1"/>
    <property type="molecule type" value="Genomic_DNA"/>
</dbReference>
<dbReference type="Proteomes" id="UP001597135">
    <property type="component" value="Unassembled WGS sequence"/>
</dbReference>
<dbReference type="NCBIfam" id="TIGR02458">
    <property type="entry name" value="CbtA"/>
    <property type="match status" value="1"/>
</dbReference>
<accession>A0ABW3ZGM4</accession>
<feature type="transmembrane region" description="Helical" evidence="1">
    <location>
        <begin position="71"/>
        <end position="92"/>
    </location>
</feature>
<dbReference type="Pfam" id="PF09490">
    <property type="entry name" value="CbtA"/>
    <property type="match status" value="1"/>
</dbReference>
<keyword evidence="1" id="KW-0812">Transmembrane</keyword>
<feature type="transmembrane region" description="Helical" evidence="1">
    <location>
        <begin position="104"/>
        <end position="127"/>
    </location>
</feature>
<keyword evidence="1" id="KW-0472">Membrane</keyword>
<protein>
    <submittedName>
        <fullName evidence="2">CbtA family protein</fullName>
    </submittedName>
</protein>
<keyword evidence="3" id="KW-1185">Reference proteome</keyword>
<evidence type="ECO:0000313" key="2">
    <source>
        <dbReference type="EMBL" id="MFD1342083.1"/>
    </source>
</evidence>
<dbReference type="RefSeq" id="WP_386802146.1">
    <property type="nucleotide sequence ID" value="NZ_JBHTMU010000008.1"/>
</dbReference>
<evidence type="ECO:0000256" key="1">
    <source>
        <dbReference type="SAM" id="Phobius"/>
    </source>
</evidence>